<evidence type="ECO:0000259" key="3">
    <source>
        <dbReference type="PROSITE" id="PS50970"/>
    </source>
</evidence>
<accession>A0A381XD09</accession>
<dbReference type="EMBL" id="UINC01014733">
    <property type="protein sequence ID" value="SVA62625.1"/>
    <property type="molecule type" value="Genomic_DNA"/>
</dbReference>
<dbReference type="AlphaFoldDB" id="A0A381XD09"/>
<dbReference type="InterPro" id="IPR003726">
    <property type="entry name" value="HCY_dom"/>
</dbReference>
<keyword evidence="1" id="KW-0489">Methyltransferase</keyword>
<dbReference type="PROSITE" id="PS50970">
    <property type="entry name" value="HCY"/>
    <property type="match status" value="1"/>
</dbReference>
<gene>
    <name evidence="4" type="ORF">METZ01_LOCUS115479</name>
</gene>
<dbReference type="PANTHER" id="PTHR11103:SF10">
    <property type="entry name" value="HOMOCYSTEINE S-METHYLTRANSFERASE 1-RELATED"/>
    <property type="match status" value="1"/>
</dbReference>
<organism evidence="4">
    <name type="scientific">marine metagenome</name>
    <dbReference type="NCBI Taxonomy" id="408172"/>
    <lineage>
        <taxon>unclassified sequences</taxon>
        <taxon>metagenomes</taxon>
        <taxon>ecological metagenomes</taxon>
    </lineage>
</organism>
<evidence type="ECO:0000313" key="4">
    <source>
        <dbReference type="EMBL" id="SVA62625.1"/>
    </source>
</evidence>
<dbReference type="GO" id="GO:0008270">
    <property type="term" value="F:zinc ion binding"/>
    <property type="evidence" value="ECO:0007669"/>
    <property type="project" value="InterPro"/>
</dbReference>
<dbReference type="Pfam" id="PF02574">
    <property type="entry name" value="S-methyl_trans"/>
    <property type="match status" value="1"/>
</dbReference>
<evidence type="ECO:0000256" key="2">
    <source>
        <dbReference type="ARBA" id="ARBA00022679"/>
    </source>
</evidence>
<dbReference type="PIRSF" id="PIRSF037505">
    <property type="entry name" value="Betaine_HMT"/>
    <property type="match status" value="1"/>
</dbReference>
<dbReference type="GO" id="GO:0032259">
    <property type="term" value="P:methylation"/>
    <property type="evidence" value="ECO:0007669"/>
    <property type="project" value="UniProtKB-KW"/>
</dbReference>
<sequence>MNYDQLKQQIDDREVVLLDGGIGTEVLRRGYTWASHQLKSEPEMNLEIHQDYIHAGADVITTNTFQLSKRSFRAHFANNDHLNAIGAEGLLNRARELIQDSVKLADKARKEADQKDTFIAASITTLEWCFRPDKTPDVEEIYDEYIEELSDYADAGADIFLFETFNSTSEGEVALKAAQEVGKPAWIAFVPYKDGKLLGGETMAQVVDAMGPLKPDVLLLNCAPPDHITAGLEKLAPAWDGPLGVYAHVGKFNPPEWMFTDEYPAERYRDECQKWHDMGATVIGGCCGTTPDYISLLKQSFA</sequence>
<name>A0A381XD09_9ZZZZ</name>
<dbReference type="Gene3D" id="3.20.20.330">
    <property type="entry name" value="Homocysteine-binding-like domain"/>
    <property type="match status" value="1"/>
</dbReference>
<dbReference type="InterPro" id="IPR017226">
    <property type="entry name" value="BHMT-like"/>
</dbReference>
<reference evidence="4" key="1">
    <citation type="submission" date="2018-05" db="EMBL/GenBank/DDBJ databases">
        <authorList>
            <person name="Lanie J.A."/>
            <person name="Ng W.-L."/>
            <person name="Kazmierczak K.M."/>
            <person name="Andrzejewski T.M."/>
            <person name="Davidsen T.M."/>
            <person name="Wayne K.J."/>
            <person name="Tettelin H."/>
            <person name="Glass J.I."/>
            <person name="Rusch D."/>
            <person name="Podicherti R."/>
            <person name="Tsui H.-C.T."/>
            <person name="Winkler M.E."/>
        </authorList>
    </citation>
    <scope>NUCLEOTIDE SEQUENCE</scope>
</reference>
<dbReference type="GO" id="GO:0009086">
    <property type="term" value="P:methionine biosynthetic process"/>
    <property type="evidence" value="ECO:0007669"/>
    <property type="project" value="InterPro"/>
</dbReference>
<dbReference type="InterPro" id="IPR036589">
    <property type="entry name" value="HCY_dom_sf"/>
</dbReference>
<dbReference type="GO" id="GO:0008168">
    <property type="term" value="F:methyltransferase activity"/>
    <property type="evidence" value="ECO:0007669"/>
    <property type="project" value="UniProtKB-KW"/>
</dbReference>
<keyword evidence="2" id="KW-0808">Transferase</keyword>
<dbReference type="PANTHER" id="PTHR11103">
    <property type="entry name" value="SLR1189 PROTEIN"/>
    <property type="match status" value="1"/>
</dbReference>
<evidence type="ECO:0000256" key="1">
    <source>
        <dbReference type="ARBA" id="ARBA00022603"/>
    </source>
</evidence>
<dbReference type="SUPFAM" id="SSF82282">
    <property type="entry name" value="Homocysteine S-methyltransferase"/>
    <property type="match status" value="1"/>
</dbReference>
<proteinExistence type="predicted"/>
<protein>
    <recommendedName>
        <fullName evidence="3">Hcy-binding domain-containing protein</fullName>
    </recommendedName>
</protein>
<feature type="domain" description="Hcy-binding" evidence="3">
    <location>
        <begin position="4"/>
        <end position="301"/>
    </location>
</feature>